<dbReference type="InterPro" id="IPR000092">
    <property type="entry name" value="Polyprenyl_synt"/>
</dbReference>
<dbReference type="Pfam" id="PF19086">
    <property type="entry name" value="Terpene_syn_C_2"/>
    <property type="match status" value="1"/>
</dbReference>
<comment type="caution">
    <text evidence="11">The sequence shown here is derived from an EMBL/GenBank/DDBJ whole genome shotgun (WGS) entry which is preliminary data.</text>
</comment>
<evidence type="ECO:0000256" key="2">
    <source>
        <dbReference type="ARBA" id="ARBA00022679"/>
    </source>
</evidence>
<name>A0ABR4KD18_9EURO</name>
<dbReference type="PANTHER" id="PTHR12001">
    <property type="entry name" value="GERANYLGERANYL PYROPHOSPHATE SYNTHASE"/>
    <property type="match status" value="1"/>
</dbReference>
<proteinExistence type="inferred from homology"/>
<protein>
    <submittedName>
        <fullName evidence="11">Isoprenoid synthase domain-containing protein</fullName>
    </submittedName>
</protein>
<feature type="compositionally biased region" description="Polar residues" evidence="10">
    <location>
        <begin position="358"/>
        <end position="375"/>
    </location>
</feature>
<keyword evidence="12" id="KW-1185">Reference proteome</keyword>
<evidence type="ECO:0000256" key="5">
    <source>
        <dbReference type="ARBA" id="ARBA00023229"/>
    </source>
</evidence>
<evidence type="ECO:0000256" key="10">
    <source>
        <dbReference type="SAM" id="MobiDB-lite"/>
    </source>
</evidence>
<keyword evidence="2" id="KW-0808">Transferase</keyword>
<keyword evidence="3" id="KW-0479">Metal-binding</keyword>
<evidence type="ECO:0000256" key="3">
    <source>
        <dbReference type="ARBA" id="ARBA00022723"/>
    </source>
</evidence>
<evidence type="ECO:0000313" key="12">
    <source>
        <dbReference type="Proteomes" id="UP001610446"/>
    </source>
</evidence>
<evidence type="ECO:0000313" key="11">
    <source>
        <dbReference type="EMBL" id="KAL2850176.1"/>
    </source>
</evidence>
<feature type="region of interest" description="Disordered" evidence="10">
    <location>
        <begin position="323"/>
        <end position="417"/>
    </location>
</feature>
<reference evidence="11 12" key="1">
    <citation type="submission" date="2024-07" db="EMBL/GenBank/DDBJ databases">
        <title>Section-level genome sequencing and comparative genomics of Aspergillus sections Usti and Cavernicolus.</title>
        <authorList>
            <consortium name="Lawrence Berkeley National Laboratory"/>
            <person name="Nybo J.L."/>
            <person name="Vesth T.C."/>
            <person name="Theobald S."/>
            <person name="Frisvad J.C."/>
            <person name="Larsen T.O."/>
            <person name="Kjaerboelling I."/>
            <person name="Rothschild-Mancinelli K."/>
            <person name="Lyhne E.K."/>
            <person name="Kogle M.E."/>
            <person name="Barry K."/>
            <person name="Clum A."/>
            <person name="Na H."/>
            <person name="Ledsgaard L."/>
            <person name="Lin J."/>
            <person name="Lipzen A."/>
            <person name="Kuo A."/>
            <person name="Riley R."/>
            <person name="Mondo S."/>
            <person name="Labutti K."/>
            <person name="Haridas S."/>
            <person name="Pangalinan J."/>
            <person name="Salamov A.A."/>
            <person name="Simmons B.A."/>
            <person name="Magnuson J.K."/>
            <person name="Chen J."/>
            <person name="Drula E."/>
            <person name="Henrissat B."/>
            <person name="Wiebenga A."/>
            <person name="Lubbers R.J."/>
            <person name="Gomes A.C."/>
            <person name="Makela M.R."/>
            <person name="Stajich J."/>
            <person name="Grigoriev I.V."/>
            <person name="Mortensen U.H."/>
            <person name="De Vries R.P."/>
            <person name="Baker S.E."/>
            <person name="Andersen M.R."/>
        </authorList>
    </citation>
    <scope>NUCLEOTIDE SEQUENCE [LARGE SCALE GENOMIC DNA]</scope>
    <source>
        <strain evidence="11 12">CBS 123904</strain>
    </source>
</reference>
<evidence type="ECO:0000256" key="4">
    <source>
        <dbReference type="ARBA" id="ARBA00022842"/>
    </source>
</evidence>
<comment type="pathway">
    <text evidence="1">Secondary metabolite biosynthesis; terpenoid biosynthesis.</text>
</comment>
<comment type="similarity">
    <text evidence="8">In the C-terminal section; belongs to the FPP/GGPP synthase family.</text>
</comment>
<dbReference type="InterPro" id="IPR008949">
    <property type="entry name" value="Isoprenoid_synthase_dom_sf"/>
</dbReference>
<dbReference type="PROSITE" id="PS00444">
    <property type="entry name" value="POLYPRENYL_SYNTHASE_2"/>
    <property type="match status" value="1"/>
</dbReference>
<dbReference type="InterPro" id="IPR033749">
    <property type="entry name" value="Polyprenyl_synt_CS"/>
</dbReference>
<dbReference type="SUPFAM" id="SSF48576">
    <property type="entry name" value="Terpenoid synthases"/>
    <property type="match status" value="2"/>
</dbReference>
<dbReference type="SFLD" id="SFLDS00005">
    <property type="entry name" value="Isoprenoid_Synthase_Type_I"/>
    <property type="match status" value="1"/>
</dbReference>
<feature type="compositionally biased region" description="Basic and acidic residues" evidence="10">
    <location>
        <begin position="402"/>
        <end position="417"/>
    </location>
</feature>
<dbReference type="EMBL" id="JBFXLU010000039">
    <property type="protein sequence ID" value="KAL2850176.1"/>
    <property type="molecule type" value="Genomic_DNA"/>
</dbReference>
<evidence type="ECO:0000256" key="8">
    <source>
        <dbReference type="ARBA" id="ARBA00038363"/>
    </source>
</evidence>
<dbReference type="PROSITE" id="PS00723">
    <property type="entry name" value="POLYPRENYL_SYNTHASE_1"/>
    <property type="match status" value="1"/>
</dbReference>
<evidence type="ECO:0000256" key="7">
    <source>
        <dbReference type="ARBA" id="ARBA00023268"/>
    </source>
</evidence>
<comment type="similarity">
    <text evidence="9">In the N-terminal section; belongs to the terpene synthase family.</text>
</comment>
<feature type="compositionally biased region" description="Acidic residues" evidence="10">
    <location>
        <begin position="348"/>
        <end position="357"/>
    </location>
</feature>
<feature type="compositionally biased region" description="Basic and acidic residues" evidence="10">
    <location>
        <begin position="330"/>
        <end position="347"/>
    </location>
</feature>
<evidence type="ECO:0000256" key="9">
    <source>
        <dbReference type="ARBA" id="ARBA00038372"/>
    </source>
</evidence>
<dbReference type="Pfam" id="PF00348">
    <property type="entry name" value="polyprenyl_synt"/>
    <property type="match status" value="1"/>
</dbReference>
<evidence type="ECO:0000256" key="1">
    <source>
        <dbReference type="ARBA" id="ARBA00004721"/>
    </source>
</evidence>
<organism evidence="11 12">
    <name type="scientific">Aspergillus pseudoustus</name>
    <dbReference type="NCBI Taxonomy" id="1810923"/>
    <lineage>
        <taxon>Eukaryota</taxon>
        <taxon>Fungi</taxon>
        <taxon>Dikarya</taxon>
        <taxon>Ascomycota</taxon>
        <taxon>Pezizomycotina</taxon>
        <taxon>Eurotiomycetes</taxon>
        <taxon>Eurotiomycetidae</taxon>
        <taxon>Eurotiales</taxon>
        <taxon>Aspergillaceae</taxon>
        <taxon>Aspergillus</taxon>
        <taxon>Aspergillus subgen. Nidulantes</taxon>
    </lineage>
</organism>
<dbReference type="PANTHER" id="PTHR12001:SF72">
    <property type="entry name" value="THIJ_PFPI FAMILY PROTEIN (AFU_ORTHOLOGUE AFUA_3G01210)-RELATED"/>
    <property type="match status" value="1"/>
</dbReference>
<keyword evidence="7" id="KW-0511">Multifunctional enzyme</keyword>
<dbReference type="Gene3D" id="1.10.600.10">
    <property type="entry name" value="Farnesyl Diphosphate Synthase"/>
    <property type="match status" value="2"/>
</dbReference>
<gene>
    <name evidence="11" type="ORF">BJY01DRAFT_245641</name>
</gene>
<dbReference type="Proteomes" id="UP001610446">
    <property type="component" value="Unassembled WGS sequence"/>
</dbReference>
<keyword evidence="4" id="KW-0460">Magnesium</keyword>
<keyword evidence="6" id="KW-0456">Lyase</keyword>
<sequence length="749" mass="85069">MGMENPWRYSQPIDPEVVRKTPSFTTLPVRINKRQDVANEATTRALREWDEALRDGLAARALISFSDLGNLGAFAYPEANPEKLNILTYLTDLGMLHDDGYEAMDMDTARTEHRELGLLFDPIKQHQPSLNTRAPQIKKLVSQILLEATAIDRDLAMYMFDMYNKGWLAVAGEDKKWRFDSVEEYQAYRRNDFGATAFWAMTEFAVGIRLSADDRKLIEPVMEPIEKAVIWTNDYWSFDREYYEASVNGNRIVNVVEVIRRCGNLSIDDAKTRARELLINTEQTYIRNKQILYANNPSLSFELKRWVEVVGAIVGGTHYWASSAPRHRSRANEEKNMAKPADEHMLDVSEEQNDSSEETNTPGCSVVSDSSTQHTGETELSDYKSPSNEPQDVPKAGTGLGSEKKNRPPRGRDGKLCHKQMESPQIPELGWYKPSNSALQAPIDYICGMLSKGVRSTLIDALNYWLKVDETKLETVKELIGFLHNASLILDDIEDCSPRRRGLPATHVLFGHSQAINSANYMFVHAVQATRRFRNPQAVDILLEELENLYLGQSWDLRWKYNITCPSIDEYTNMIDSKTGGMFRLLLRLIQAEAGPENGHACNQGPGFPHLDRLTTLFGRFFQIRDDYMNLCDSSYAEQKGNCEDLDEGKFSYPIVYCAEKHPDFKALISGVFRQRPTSATMSVQPLPTEIKQYVVEVLGSSGTFQHCVDHLIHLERLILETIGEIEDATQETNPVLRLLLQKLSVEQS</sequence>
<accession>A0ABR4KD18</accession>
<keyword evidence="5" id="KW-0414">Isoprene biosynthesis</keyword>
<evidence type="ECO:0000256" key="6">
    <source>
        <dbReference type="ARBA" id="ARBA00023239"/>
    </source>
</evidence>